<accession>A0AAD6CIS4</accession>
<evidence type="ECO:0000256" key="2">
    <source>
        <dbReference type="ARBA" id="ARBA00022630"/>
    </source>
</evidence>
<comment type="caution">
    <text evidence="7">The sequence shown here is derived from an EMBL/GenBank/DDBJ whole genome shotgun (WGS) entry which is preliminary data.</text>
</comment>
<dbReference type="Gene3D" id="3.50.50.60">
    <property type="entry name" value="FAD/NAD(P)-binding domain"/>
    <property type="match status" value="1"/>
</dbReference>
<dbReference type="InterPro" id="IPR050493">
    <property type="entry name" value="FAD-dep_Monooxygenase_BioMet"/>
</dbReference>
<keyword evidence="4" id="KW-0560">Oxidoreductase</keyword>
<dbReference type="InterPro" id="IPR002938">
    <property type="entry name" value="FAD-bd"/>
</dbReference>
<keyword evidence="2" id="KW-0285">Flavoprotein</keyword>
<keyword evidence="8" id="KW-1185">Reference proteome</keyword>
<reference evidence="7 8" key="1">
    <citation type="journal article" date="2023" name="IMA Fungus">
        <title>Comparative genomic study of the Penicillium genus elucidates a diverse pangenome and 15 lateral gene transfer events.</title>
        <authorList>
            <person name="Petersen C."/>
            <person name="Sorensen T."/>
            <person name="Nielsen M.R."/>
            <person name="Sondergaard T.E."/>
            <person name="Sorensen J.L."/>
            <person name="Fitzpatrick D.A."/>
            <person name="Frisvad J.C."/>
            <person name="Nielsen K.L."/>
        </authorList>
    </citation>
    <scope>NUCLEOTIDE SEQUENCE [LARGE SCALE GENOMIC DNA]</scope>
    <source>
        <strain evidence="7 8">IBT 35679</strain>
    </source>
</reference>
<name>A0AAD6CIS4_9EURO</name>
<dbReference type="Proteomes" id="UP001220324">
    <property type="component" value="Unassembled WGS sequence"/>
</dbReference>
<evidence type="ECO:0000256" key="3">
    <source>
        <dbReference type="ARBA" id="ARBA00022827"/>
    </source>
</evidence>
<evidence type="ECO:0000256" key="1">
    <source>
        <dbReference type="ARBA" id="ARBA00007992"/>
    </source>
</evidence>
<dbReference type="SUPFAM" id="SSF54373">
    <property type="entry name" value="FAD-linked reductases, C-terminal domain"/>
    <property type="match status" value="1"/>
</dbReference>
<evidence type="ECO:0000313" key="7">
    <source>
        <dbReference type="EMBL" id="KAJ5524322.1"/>
    </source>
</evidence>
<keyword evidence="5" id="KW-0503">Monooxygenase</keyword>
<gene>
    <name evidence="7" type="ORF">N7494_010972</name>
</gene>
<dbReference type="SUPFAM" id="SSF51905">
    <property type="entry name" value="FAD/NAD(P)-binding domain"/>
    <property type="match status" value="1"/>
</dbReference>
<dbReference type="PRINTS" id="PR00420">
    <property type="entry name" value="RNGMNOXGNASE"/>
</dbReference>
<sequence length="415" mass="46065">MTNDKLRIIIVGGGIAGLTSAIALRAANRQIIVLEQSRLNREIGALISLQPNASRIMETTWGLGAEMEEARGMVDEGLRIFDTDGSLVNEIPLLSKTEYGGSRIIYHRNDLHEALKSAATSSHRNGEPVTIRVSSRVVSCDPSEGKVILESGEVLTADVIIGADGIHSVLRKSVIEEEPAAMPTGTSAYRLMIPSEVLEEQEPQFCTKINPRDPYTSMIVGHSCRLVMGPGRRGDMYGVVAMVPDERMNEDPSLRQSWVSEGSMSKLLDTFAEFPSWLTSIFKHSPELGLWQLRDMDPLSTWHRGRVFLIGDAAHPMLPTQGQGASQSIEDAEAVGAFFEDIEQSPSMEQLERIFEKIFRSRHERVSLIQGYSRQAAKPGTVKEQKTVTMKPDEFMDYNCMYRGAKKWLQTVSPV</sequence>
<organism evidence="7 8">
    <name type="scientific">Penicillium frequentans</name>
    <dbReference type="NCBI Taxonomy" id="3151616"/>
    <lineage>
        <taxon>Eukaryota</taxon>
        <taxon>Fungi</taxon>
        <taxon>Dikarya</taxon>
        <taxon>Ascomycota</taxon>
        <taxon>Pezizomycotina</taxon>
        <taxon>Eurotiomycetes</taxon>
        <taxon>Eurotiomycetidae</taxon>
        <taxon>Eurotiales</taxon>
        <taxon>Aspergillaceae</taxon>
        <taxon>Penicillium</taxon>
    </lineage>
</organism>
<dbReference type="AlphaFoldDB" id="A0AAD6CIS4"/>
<dbReference type="PANTHER" id="PTHR13789">
    <property type="entry name" value="MONOOXYGENASE"/>
    <property type="match status" value="1"/>
</dbReference>
<protein>
    <recommendedName>
        <fullName evidence="6">FAD-binding domain-containing protein</fullName>
    </recommendedName>
</protein>
<dbReference type="GO" id="GO:0071949">
    <property type="term" value="F:FAD binding"/>
    <property type="evidence" value="ECO:0007669"/>
    <property type="project" value="InterPro"/>
</dbReference>
<dbReference type="GO" id="GO:0004497">
    <property type="term" value="F:monooxygenase activity"/>
    <property type="evidence" value="ECO:0007669"/>
    <property type="project" value="UniProtKB-KW"/>
</dbReference>
<evidence type="ECO:0000259" key="6">
    <source>
        <dbReference type="Pfam" id="PF01494"/>
    </source>
</evidence>
<dbReference type="InterPro" id="IPR036188">
    <property type="entry name" value="FAD/NAD-bd_sf"/>
</dbReference>
<evidence type="ECO:0000313" key="8">
    <source>
        <dbReference type="Proteomes" id="UP001220324"/>
    </source>
</evidence>
<dbReference type="EMBL" id="JAQIZZ010000008">
    <property type="protein sequence ID" value="KAJ5524322.1"/>
    <property type="molecule type" value="Genomic_DNA"/>
</dbReference>
<evidence type="ECO:0000256" key="5">
    <source>
        <dbReference type="ARBA" id="ARBA00023033"/>
    </source>
</evidence>
<keyword evidence="3" id="KW-0274">FAD</keyword>
<proteinExistence type="inferred from homology"/>
<comment type="similarity">
    <text evidence="1">Belongs to the paxM FAD-dependent monooxygenase family.</text>
</comment>
<dbReference type="Pfam" id="PF01494">
    <property type="entry name" value="FAD_binding_3"/>
    <property type="match status" value="1"/>
</dbReference>
<feature type="domain" description="FAD-binding" evidence="6">
    <location>
        <begin position="7"/>
        <end position="336"/>
    </location>
</feature>
<dbReference type="PANTHER" id="PTHR13789:SF314">
    <property type="entry name" value="FAD-BINDING DOMAIN-CONTAINING PROTEIN"/>
    <property type="match status" value="1"/>
</dbReference>
<evidence type="ECO:0000256" key="4">
    <source>
        <dbReference type="ARBA" id="ARBA00023002"/>
    </source>
</evidence>